<sequence length="98" mass="11015">MAALTKEHTAAIKKLHQNEKKHQSKMTALMSEVQKTTATIQKRERAHEKLLAALVTEHKDALAAHIRSVQDRVAEFRASAEKADKSKNELTKMRKVGS</sequence>
<feature type="compositionally biased region" description="Basic and acidic residues" evidence="1">
    <location>
        <begin position="79"/>
        <end position="92"/>
    </location>
</feature>
<evidence type="ECO:0000313" key="2">
    <source>
        <dbReference type="EMBL" id="KAJ3177005.1"/>
    </source>
</evidence>
<accession>A0AAD5THZ9</accession>
<gene>
    <name evidence="2" type="ORF">HDU87_004721</name>
</gene>
<reference evidence="2" key="1">
    <citation type="submission" date="2020-05" db="EMBL/GenBank/DDBJ databases">
        <title>Phylogenomic resolution of chytrid fungi.</title>
        <authorList>
            <person name="Stajich J.E."/>
            <person name="Amses K."/>
            <person name="Simmons R."/>
            <person name="Seto K."/>
            <person name="Myers J."/>
            <person name="Bonds A."/>
            <person name="Quandt C.A."/>
            <person name="Barry K."/>
            <person name="Liu P."/>
            <person name="Grigoriev I."/>
            <person name="Longcore J.E."/>
            <person name="James T.Y."/>
        </authorList>
    </citation>
    <scope>NUCLEOTIDE SEQUENCE</scope>
    <source>
        <strain evidence="2">JEL0379</strain>
    </source>
</reference>
<protein>
    <submittedName>
        <fullName evidence="2">Uncharacterized protein</fullName>
    </submittedName>
</protein>
<evidence type="ECO:0000256" key="1">
    <source>
        <dbReference type="SAM" id="MobiDB-lite"/>
    </source>
</evidence>
<feature type="region of interest" description="Disordered" evidence="1">
    <location>
        <begin position="79"/>
        <end position="98"/>
    </location>
</feature>
<evidence type="ECO:0000313" key="3">
    <source>
        <dbReference type="Proteomes" id="UP001212152"/>
    </source>
</evidence>
<name>A0AAD5THZ9_9FUNG</name>
<feature type="compositionally biased region" description="Basic and acidic residues" evidence="1">
    <location>
        <begin position="1"/>
        <end position="21"/>
    </location>
</feature>
<keyword evidence="3" id="KW-1185">Reference proteome</keyword>
<proteinExistence type="predicted"/>
<feature type="region of interest" description="Disordered" evidence="1">
    <location>
        <begin position="1"/>
        <end position="25"/>
    </location>
</feature>
<comment type="caution">
    <text evidence="2">The sequence shown here is derived from an EMBL/GenBank/DDBJ whole genome shotgun (WGS) entry which is preliminary data.</text>
</comment>
<dbReference type="EMBL" id="JADGJQ010000036">
    <property type="protein sequence ID" value="KAJ3177005.1"/>
    <property type="molecule type" value="Genomic_DNA"/>
</dbReference>
<dbReference type="Proteomes" id="UP001212152">
    <property type="component" value="Unassembled WGS sequence"/>
</dbReference>
<dbReference type="AlphaFoldDB" id="A0AAD5THZ9"/>
<organism evidence="2 3">
    <name type="scientific">Geranomyces variabilis</name>
    <dbReference type="NCBI Taxonomy" id="109894"/>
    <lineage>
        <taxon>Eukaryota</taxon>
        <taxon>Fungi</taxon>
        <taxon>Fungi incertae sedis</taxon>
        <taxon>Chytridiomycota</taxon>
        <taxon>Chytridiomycota incertae sedis</taxon>
        <taxon>Chytridiomycetes</taxon>
        <taxon>Spizellomycetales</taxon>
        <taxon>Powellomycetaceae</taxon>
        <taxon>Geranomyces</taxon>
    </lineage>
</organism>